<dbReference type="RefSeq" id="WP_386665951.1">
    <property type="nucleotide sequence ID" value="NZ_JBHLTG010000001.1"/>
</dbReference>
<sequence>MRQIFSSPRLENVEKVAQLMRDADIQVRITDGRSYKGSRRGGFSYSDTDAPKPAVWIVRSEDQVRAREILRTAGLIDSTRTNDGSAPTFRFEPRTQQAAADPGRKRAFRFKVAVLGGIAVVIGMALVQTVRTPLAPVLASPPFDGSVHATLPAVAIAAFQHAVADAKLPVLCLTIDGRDAPAAVIDQVGRQPFITVPGSHCRRVADSDTGSVFPKTGQPALLIDVQGFRPSAADTAKIEVNAYHHQMYGSYKTLQVRHIDGRWQVTDTLRHVAMQG</sequence>
<keyword evidence="1" id="KW-0812">Transmembrane</keyword>
<protein>
    <recommendedName>
        <fullName evidence="4">DUF2007 domain-containing protein</fullName>
    </recommendedName>
</protein>
<reference evidence="2 3" key="1">
    <citation type="submission" date="2024-09" db="EMBL/GenBank/DDBJ databases">
        <authorList>
            <person name="Sun Q."/>
            <person name="Mori K."/>
        </authorList>
    </citation>
    <scope>NUCLEOTIDE SEQUENCE [LARGE SCALE GENOMIC DNA]</scope>
    <source>
        <strain evidence="2 3">KCTC 23076</strain>
    </source>
</reference>
<evidence type="ECO:0000256" key="1">
    <source>
        <dbReference type="SAM" id="Phobius"/>
    </source>
</evidence>
<evidence type="ECO:0000313" key="2">
    <source>
        <dbReference type="EMBL" id="MFC0677450.1"/>
    </source>
</evidence>
<keyword evidence="1" id="KW-1133">Transmembrane helix</keyword>
<organism evidence="2 3">
    <name type="scientific">Lysobacter korlensis</name>
    <dbReference type="NCBI Taxonomy" id="553636"/>
    <lineage>
        <taxon>Bacteria</taxon>
        <taxon>Pseudomonadati</taxon>
        <taxon>Pseudomonadota</taxon>
        <taxon>Gammaproteobacteria</taxon>
        <taxon>Lysobacterales</taxon>
        <taxon>Lysobacteraceae</taxon>
        <taxon>Lysobacter</taxon>
    </lineage>
</organism>
<proteinExistence type="predicted"/>
<evidence type="ECO:0000313" key="3">
    <source>
        <dbReference type="Proteomes" id="UP001589896"/>
    </source>
</evidence>
<name>A0ABV6RKD8_9GAMM</name>
<dbReference type="Proteomes" id="UP001589896">
    <property type="component" value="Unassembled WGS sequence"/>
</dbReference>
<accession>A0ABV6RKD8</accession>
<gene>
    <name evidence="2" type="ORF">ACFFGH_06230</name>
</gene>
<keyword evidence="1" id="KW-0472">Membrane</keyword>
<feature type="transmembrane region" description="Helical" evidence="1">
    <location>
        <begin position="112"/>
        <end position="130"/>
    </location>
</feature>
<evidence type="ECO:0008006" key="4">
    <source>
        <dbReference type="Google" id="ProtNLM"/>
    </source>
</evidence>
<keyword evidence="3" id="KW-1185">Reference proteome</keyword>
<comment type="caution">
    <text evidence="2">The sequence shown here is derived from an EMBL/GenBank/DDBJ whole genome shotgun (WGS) entry which is preliminary data.</text>
</comment>
<dbReference type="EMBL" id="JBHLTG010000001">
    <property type="protein sequence ID" value="MFC0677450.1"/>
    <property type="molecule type" value="Genomic_DNA"/>
</dbReference>